<dbReference type="EMBL" id="WRXP01001500">
    <property type="protein sequence ID" value="KAF1002290.1"/>
    <property type="molecule type" value="Genomic_DNA"/>
</dbReference>
<dbReference type="AlphaFoldDB" id="A0A6L5B9U5"/>
<gene>
    <name evidence="2" type="ORF">AG4045_024046</name>
</gene>
<evidence type="ECO:0000313" key="3">
    <source>
        <dbReference type="Proteomes" id="UP000593563"/>
    </source>
</evidence>
<name>A0A6L5B9U5_APIGR</name>
<comment type="caution">
    <text evidence="2">The sequence shown here is derived from an EMBL/GenBank/DDBJ whole genome shotgun (WGS) entry which is preliminary data.</text>
</comment>
<evidence type="ECO:0000313" key="2">
    <source>
        <dbReference type="EMBL" id="KAF1002290.1"/>
    </source>
</evidence>
<proteinExistence type="predicted"/>
<keyword evidence="1" id="KW-0732">Signal</keyword>
<evidence type="ECO:0000256" key="1">
    <source>
        <dbReference type="SAM" id="SignalP"/>
    </source>
</evidence>
<evidence type="ECO:0008006" key="4">
    <source>
        <dbReference type="Google" id="ProtNLM"/>
    </source>
</evidence>
<keyword evidence="3" id="KW-1185">Reference proteome</keyword>
<accession>A0A6L5B9U5</accession>
<organism evidence="2 3">
    <name type="scientific">Apium graveolens</name>
    <name type="common">Celery</name>
    <dbReference type="NCBI Taxonomy" id="4045"/>
    <lineage>
        <taxon>Eukaryota</taxon>
        <taxon>Viridiplantae</taxon>
        <taxon>Streptophyta</taxon>
        <taxon>Embryophyta</taxon>
        <taxon>Tracheophyta</taxon>
        <taxon>Spermatophyta</taxon>
        <taxon>Magnoliopsida</taxon>
        <taxon>eudicotyledons</taxon>
        <taxon>Gunneridae</taxon>
        <taxon>Pentapetalae</taxon>
        <taxon>asterids</taxon>
        <taxon>campanulids</taxon>
        <taxon>Apiales</taxon>
        <taxon>Apiaceae</taxon>
        <taxon>Apioideae</taxon>
        <taxon>apioid superclade</taxon>
        <taxon>Apieae</taxon>
        <taxon>Apium</taxon>
    </lineage>
</organism>
<reference evidence="2" key="1">
    <citation type="submission" date="2020-01" db="EMBL/GenBank/DDBJ databases">
        <title>The Celery Genome Sequence Reveals Sequential Paleo-tetraploidization, Resistance Gene Elimination, Karyotype Evolution, and Functional Innovation in Apiales.</title>
        <authorList>
            <person name="Song X."/>
        </authorList>
    </citation>
    <scope>NUCLEOTIDE SEQUENCE</scope>
    <source>
        <tissue evidence="2">Leaf</tissue>
    </source>
</reference>
<sequence>MKFRALSFVLILFFLALVMVHGKGMANGRSLKASHNTLDVVKAVKANELCGKESNAECKQMHKEEEEEASHVFENQDYIYTQSIP</sequence>
<protein>
    <recommendedName>
        <fullName evidence="4">Phytosulfokine-beta</fullName>
    </recommendedName>
</protein>
<feature type="chain" id="PRO_5026759706" description="Phytosulfokine-beta" evidence="1">
    <location>
        <begin position="23"/>
        <end position="85"/>
    </location>
</feature>
<feature type="signal peptide" evidence="1">
    <location>
        <begin position="1"/>
        <end position="22"/>
    </location>
</feature>
<dbReference type="Proteomes" id="UP000593563">
    <property type="component" value="Unassembled WGS sequence"/>
</dbReference>